<keyword evidence="3" id="KW-1185">Reference proteome</keyword>
<proteinExistence type="predicted"/>
<name>A0ABS9KIE9_9BACT</name>
<feature type="domain" description="DUF4377" evidence="1">
    <location>
        <begin position="46"/>
        <end position="107"/>
    </location>
</feature>
<evidence type="ECO:0000313" key="2">
    <source>
        <dbReference type="EMBL" id="MCG2590628.1"/>
    </source>
</evidence>
<organism evidence="2 3">
    <name type="scientific">Rhodohalobacter sulfatireducens</name>
    <dbReference type="NCBI Taxonomy" id="2911366"/>
    <lineage>
        <taxon>Bacteria</taxon>
        <taxon>Pseudomonadati</taxon>
        <taxon>Balneolota</taxon>
        <taxon>Balneolia</taxon>
        <taxon>Balneolales</taxon>
        <taxon>Balneolaceae</taxon>
        <taxon>Rhodohalobacter</taxon>
    </lineage>
</organism>
<dbReference type="Proteomes" id="UP001165366">
    <property type="component" value="Unassembled WGS sequence"/>
</dbReference>
<dbReference type="PROSITE" id="PS51257">
    <property type="entry name" value="PROKAR_LIPOPROTEIN"/>
    <property type="match status" value="1"/>
</dbReference>
<reference evidence="2" key="1">
    <citation type="submission" date="2022-01" db="EMBL/GenBank/DDBJ databases">
        <authorList>
            <person name="Wang Y."/>
        </authorList>
    </citation>
    <scope>NUCLEOTIDE SEQUENCE</scope>
    <source>
        <strain evidence="2">WB101</strain>
    </source>
</reference>
<comment type="caution">
    <text evidence="2">The sequence shown here is derived from an EMBL/GenBank/DDBJ whole genome shotgun (WGS) entry which is preliminary data.</text>
</comment>
<sequence>MRLSYFLVLIFISTLFTSCRDTDYEILEMRVSDHKEIGYNIIGPESLYLVQVEEEIGGAEWDRTFGIEDFDYKWGYVYNILVEKKYYDEPRLDASSFRYVFIKEISREKVEVGSQFELILQRTYEDGNVEIFWEEEQDGFSIAGNKSFICADLCSELRKKGEAFTLLLGIFEHFGDGEIKLVDLKTQNYR</sequence>
<evidence type="ECO:0000313" key="3">
    <source>
        <dbReference type="Proteomes" id="UP001165366"/>
    </source>
</evidence>
<reference evidence="2" key="2">
    <citation type="submission" date="2024-05" db="EMBL/GenBank/DDBJ databases">
        <title>Rhodohalobacter halophilus gen. nov., sp. nov., a moderately halophilic member of the family Balneolaceae.</title>
        <authorList>
            <person name="Xia J."/>
        </authorList>
    </citation>
    <scope>NUCLEOTIDE SEQUENCE</scope>
    <source>
        <strain evidence="2">WB101</strain>
    </source>
</reference>
<protein>
    <submittedName>
        <fullName evidence="2">DUF4377 domain-containing protein</fullName>
    </submittedName>
</protein>
<accession>A0ABS9KIE9</accession>
<dbReference type="Pfam" id="PF14302">
    <property type="entry name" value="DUF4377"/>
    <property type="match status" value="1"/>
</dbReference>
<dbReference type="RefSeq" id="WP_237856068.1">
    <property type="nucleotide sequence ID" value="NZ_JAKLWS010000038.1"/>
</dbReference>
<evidence type="ECO:0000259" key="1">
    <source>
        <dbReference type="Pfam" id="PF14302"/>
    </source>
</evidence>
<dbReference type="EMBL" id="JAKLWS010000038">
    <property type="protein sequence ID" value="MCG2590628.1"/>
    <property type="molecule type" value="Genomic_DNA"/>
</dbReference>
<gene>
    <name evidence="2" type="ORF">L6773_18790</name>
</gene>
<dbReference type="InterPro" id="IPR025485">
    <property type="entry name" value="DUF4377"/>
</dbReference>